<feature type="region of interest" description="Disordered" evidence="1">
    <location>
        <begin position="1"/>
        <end position="47"/>
    </location>
</feature>
<gene>
    <name evidence="2" type="ORF">ACRB68_06000</name>
</gene>
<name>A0A7K0BN12_9ACTN</name>
<dbReference type="RefSeq" id="WP_153530719.1">
    <property type="nucleotide sequence ID" value="NZ_WEGH01000001.1"/>
</dbReference>
<proteinExistence type="predicted"/>
<accession>A0A7K0BN12</accession>
<sequence>MRQNRSADPWSTFLAPTDREGAARSQAARESGMPPSFLPHPAGPDPADACRKVLDQLASAHGPQTFDQIRYGTGLGLLEIAEAVELLRDRGLVSVESGTEEAVRLTAGGSAG</sequence>
<evidence type="ECO:0000256" key="1">
    <source>
        <dbReference type="SAM" id="MobiDB-lite"/>
    </source>
</evidence>
<organism evidence="2 3">
    <name type="scientific">Actinomadura macrotermitis</name>
    <dbReference type="NCBI Taxonomy" id="2585200"/>
    <lineage>
        <taxon>Bacteria</taxon>
        <taxon>Bacillati</taxon>
        <taxon>Actinomycetota</taxon>
        <taxon>Actinomycetes</taxon>
        <taxon>Streptosporangiales</taxon>
        <taxon>Thermomonosporaceae</taxon>
        <taxon>Actinomadura</taxon>
    </lineage>
</organism>
<dbReference type="Proteomes" id="UP000487268">
    <property type="component" value="Unassembled WGS sequence"/>
</dbReference>
<evidence type="ECO:0000313" key="3">
    <source>
        <dbReference type="Proteomes" id="UP000487268"/>
    </source>
</evidence>
<dbReference type="AlphaFoldDB" id="A0A7K0BN12"/>
<keyword evidence="3" id="KW-1185">Reference proteome</keyword>
<dbReference type="OrthoDB" id="3481044at2"/>
<reference evidence="2 3" key="1">
    <citation type="submission" date="2019-10" db="EMBL/GenBank/DDBJ databases">
        <title>Actinomadura rubteroloni sp. nov. and Actinomadura macrotermitis sp. nov., isolated from the gut of fungus growing-termite Macrotermes natalensis.</title>
        <authorList>
            <person name="Benndorf R."/>
            <person name="Martin K."/>
            <person name="Kuefner M."/>
            <person name="De Beer W."/>
            <person name="Kaster A.-K."/>
            <person name="Vollmers J."/>
            <person name="Poulsen M."/>
            <person name="Beemelmanns C."/>
        </authorList>
    </citation>
    <scope>NUCLEOTIDE SEQUENCE [LARGE SCALE GENOMIC DNA]</scope>
    <source>
        <strain evidence="2 3">RB68</strain>
    </source>
</reference>
<protein>
    <recommendedName>
        <fullName evidence="4">FtsK gamma domain-containing protein</fullName>
    </recommendedName>
</protein>
<comment type="caution">
    <text evidence="2">The sequence shown here is derived from an EMBL/GenBank/DDBJ whole genome shotgun (WGS) entry which is preliminary data.</text>
</comment>
<evidence type="ECO:0000313" key="2">
    <source>
        <dbReference type="EMBL" id="MQY02569.1"/>
    </source>
</evidence>
<evidence type="ECO:0008006" key="4">
    <source>
        <dbReference type="Google" id="ProtNLM"/>
    </source>
</evidence>
<dbReference type="EMBL" id="WEGH01000001">
    <property type="protein sequence ID" value="MQY02569.1"/>
    <property type="molecule type" value="Genomic_DNA"/>
</dbReference>